<feature type="transmembrane region" description="Helical" evidence="1">
    <location>
        <begin position="71"/>
        <end position="90"/>
    </location>
</feature>
<dbReference type="RefSeq" id="XP_033582669.1">
    <property type="nucleotide sequence ID" value="XM_033724864.1"/>
</dbReference>
<sequence>MASCQACQVIVLLPWKSGEALPGTGAQGIERSRSMTNTCIRFSLVFSLRNILARAFWPGGYGSSHAAAERLGVLIVSFFRVFILVAFMLAGSPPQLSKVNYSSVPKSLSIPTYCFLLFEALRAQLLWNYFCRPWTFSDDRAYTATCTFTTIFATATSWRAPSALQPGEAAPSTAEKMATRTCSLVQQLRP</sequence>
<organism evidence="2">
    <name type="scientific">Mytilinidion resinicola</name>
    <dbReference type="NCBI Taxonomy" id="574789"/>
    <lineage>
        <taxon>Eukaryota</taxon>
        <taxon>Fungi</taxon>
        <taxon>Dikarya</taxon>
        <taxon>Ascomycota</taxon>
        <taxon>Pezizomycotina</taxon>
        <taxon>Dothideomycetes</taxon>
        <taxon>Pleosporomycetidae</taxon>
        <taxon>Mytilinidiales</taxon>
        <taxon>Mytilinidiaceae</taxon>
        <taxon>Mytilinidion</taxon>
    </lineage>
</organism>
<evidence type="ECO:0000313" key="4">
    <source>
        <dbReference type="RefSeq" id="XP_033582669.1"/>
    </source>
</evidence>
<dbReference type="EMBL" id="MU003693">
    <property type="protein sequence ID" value="KAF2815705.1"/>
    <property type="molecule type" value="Genomic_DNA"/>
</dbReference>
<keyword evidence="3" id="KW-1185">Reference proteome</keyword>
<protein>
    <submittedName>
        <fullName evidence="2 4">Uncharacterized protein</fullName>
    </submittedName>
</protein>
<name>A0A6A6Z656_9PEZI</name>
<accession>A0A6A6Z656</accession>
<keyword evidence="1" id="KW-0812">Transmembrane</keyword>
<proteinExistence type="predicted"/>
<keyword evidence="1" id="KW-0472">Membrane</keyword>
<dbReference type="GeneID" id="54465757"/>
<reference evidence="4" key="2">
    <citation type="submission" date="2020-04" db="EMBL/GenBank/DDBJ databases">
        <authorList>
            <consortium name="NCBI Genome Project"/>
        </authorList>
    </citation>
    <scope>NUCLEOTIDE SEQUENCE</scope>
    <source>
        <strain evidence="4">CBS 304.34</strain>
    </source>
</reference>
<dbReference type="AlphaFoldDB" id="A0A6A6Z656"/>
<evidence type="ECO:0000313" key="3">
    <source>
        <dbReference type="Proteomes" id="UP000504636"/>
    </source>
</evidence>
<evidence type="ECO:0000256" key="1">
    <source>
        <dbReference type="SAM" id="Phobius"/>
    </source>
</evidence>
<keyword evidence="1" id="KW-1133">Transmembrane helix</keyword>
<gene>
    <name evidence="2 4" type="ORF">BDZ99DRAFT_514350</name>
</gene>
<reference evidence="4" key="3">
    <citation type="submission" date="2025-04" db="UniProtKB">
        <authorList>
            <consortium name="RefSeq"/>
        </authorList>
    </citation>
    <scope>IDENTIFICATION</scope>
    <source>
        <strain evidence="4">CBS 304.34</strain>
    </source>
</reference>
<reference evidence="2 4" key="1">
    <citation type="journal article" date="2020" name="Stud. Mycol.">
        <title>101 Dothideomycetes genomes: a test case for predicting lifestyles and emergence of pathogens.</title>
        <authorList>
            <person name="Haridas S."/>
            <person name="Albert R."/>
            <person name="Binder M."/>
            <person name="Bloem J."/>
            <person name="Labutti K."/>
            <person name="Salamov A."/>
            <person name="Andreopoulos B."/>
            <person name="Baker S."/>
            <person name="Barry K."/>
            <person name="Bills G."/>
            <person name="Bluhm B."/>
            <person name="Cannon C."/>
            <person name="Castanera R."/>
            <person name="Culley D."/>
            <person name="Daum C."/>
            <person name="Ezra D."/>
            <person name="Gonzalez J."/>
            <person name="Henrissat B."/>
            <person name="Kuo A."/>
            <person name="Liang C."/>
            <person name="Lipzen A."/>
            <person name="Lutzoni F."/>
            <person name="Magnuson J."/>
            <person name="Mondo S."/>
            <person name="Nolan M."/>
            <person name="Ohm R."/>
            <person name="Pangilinan J."/>
            <person name="Park H.-J."/>
            <person name="Ramirez L."/>
            <person name="Alfaro M."/>
            <person name="Sun H."/>
            <person name="Tritt A."/>
            <person name="Yoshinaga Y."/>
            <person name="Zwiers L.-H."/>
            <person name="Turgeon B."/>
            <person name="Goodwin S."/>
            <person name="Spatafora J."/>
            <person name="Crous P."/>
            <person name="Grigoriev I."/>
        </authorList>
    </citation>
    <scope>NUCLEOTIDE SEQUENCE</scope>
    <source>
        <strain evidence="2 4">CBS 304.34</strain>
    </source>
</reference>
<feature type="transmembrane region" description="Helical" evidence="1">
    <location>
        <begin position="110"/>
        <end position="130"/>
    </location>
</feature>
<evidence type="ECO:0000313" key="2">
    <source>
        <dbReference type="EMBL" id="KAF2815705.1"/>
    </source>
</evidence>
<dbReference type="Proteomes" id="UP000504636">
    <property type="component" value="Unplaced"/>
</dbReference>